<dbReference type="PROSITE" id="PS51257">
    <property type="entry name" value="PROKAR_LIPOPROTEIN"/>
    <property type="match status" value="1"/>
</dbReference>
<evidence type="ECO:0008006" key="4">
    <source>
        <dbReference type="Google" id="ProtNLM"/>
    </source>
</evidence>
<dbReference type="InterPro" id="IPR021747">
    <property type="entry name" value="DUF3313"/>
</dbReference>
<feature type="chain" id="PRO_5016352000" description="DUF3313 domain-containing protein" evidence="1">
    <location>
        <begin position="22"/>
        <end position="278"/>
    </location>
</feature>
<accession>A0A327KWL4</accession>
<name>A0A327KWL4_9BRAD</name>
<dbReference type="RefSeq" id="WP_111419850.1">
    <property type="nucleotide sequence ID" value="NZ_NPEX01000096.1"/>
</dbReference>
<proteinExistence type="predicted"/>
<evidence type="ECO:0000256" key="1">
    <source>
        <dbReference type="SAM" id="SignalP"/>
    </source>
</evidence>
<dbReference type="Pfam" id="PF11769">
    <property type="entry name" value="DUF3313"/>
    <property type="match status" value="1"/>
</dbReference>
<evidence type="ECO:0000313" key="3">
    <source>
        <dbReference type="Proteomes" id="UP000249130"/>
    </source>
</evidence>
<keyword evidence="3" id="KW-1185">Reference proteome</keyword>
<feature type="signal peptide" evidence="1">
    <location>
        <begin position="1"/>
        <end position="21"/>
    </location>
</feature>
<dbReference type="EMBL" id="NPEX01000096">
    <property type="protein sequence ID" value="RAI43300.1"/>
    <property type="molecule type" value="Genomic_DNA"/>
</dbReference>
<sequence length="278" mass="28242">MSVRALIVVLATTTLAGCASAVLTEGGQLSSYNGLETSNGVLTRAKVRVDKDAVLAARTVALAPTKVTADAAASGLTPQELRLVGNAIDRALCRDLGRRFVVVDSGQPADLTLAVAITHVDKTDTTAAGASVVTGIGSRVASAMTGAPVPSMRLPIGLGSLAGEAEAKTQAGTQVAALVWARGADVFTTKARVASEGDAHQLASEFAGDLAKLLVTGRDPISDHTPALPTTERVGEYFGAEAKYAACRRFGKDPGLGDTIGSAIGLPPAWTDKGPAEP</sequence>
<dbReference type="Proteomes" id="UP000249130">
    <property type="component" value="Unassembled WGS sequence"/>
</dbReference>
<organism evidence="2 3">
    <name type="scientific">Rhodoplanes roseus</name>
    <dbReference type="NCBI Taxonomy" id="29409"/>
    <lineage>
        <taxon>Bacteria</taxon>
        <taxon>Pseudomonadati</taxon>
        <taxon>Pseudomonadota</taxon>
        <taxon>Alphaproteobacteria</taxon>
        <taxon>Hyphomicrobiales</taxon>
        <taxon>Nitrobacteraceae</taxon>
        <taxon>Rhodoplanes</taxon>
    </lineage>
</organism>
<evidence type="ECO:0000313" key="2">
    <source>
        <dbReference type="EMBL" id="RAI43300.1"/>
    </source>
</evidence>
<protein>
    <recommendedName>
        <fullName evidence="4">DUF3313 domain-containing protein</fullName>
    </recommendedName>
</protein>
<reference evidence="2 3" key="1">
    <citation type="submission" date="2017-07" db="EMBL/GenBank/DDBJ databases">
        <title>Draft Genome Sequences of Select Purple Nonsulfur Bacteria.</title>
        <authorList>
            <person name="Lasarre B."/>
            <person name="Mckinlay J.B."/>
        </authorList>
    </citation>
    <scope>NUCLEOTIDE SEQUENCE [LARGE SCALE GENOMIC DNA]</scope>
    <source>
        <strain evidence="2 3">DSM 5909</strain>
    </source>
</reference>
<gene>
    <name evidence="2" type="ORF">CH341_15100</name>
</gene>
<comment type="caution">
    <text evidence="2">The sequence shown here is derived from an EMBL/GenBank/DDBJ whole genome shotgun (WGS) entry which is preliminary data.</text>
</comment>
<dbReference type="AlphaFoldDB" id="A0A327KWL4"/>
<dbReference type="OrthoDB" id="7629881at2"/>
<keyword evidence="1" id="KW-0732">Signal</keyword>